<dbReference type="Pfam" id="PF19663">
    <property type="entry name" value="DUF6166"/>
    <property type="match status" value="1"/>
</dbReference>
<reference evidence="2" key="1">
    <citation type="submission" date="2017-04" db="EMBL/GenBank/DDBJ databases">
        <authorList>
            <person name="Varghese N."/>
            <person name="Submissions S."/>
        </authorList>
    </citation>
    <scope>NUCLEOTIDE SEQUENCE [LARGE SCALE GENOMIC DNA]</scope>
    <source>
        <strain evidence="2">DSM 9293</strain>
    </source>
</reference>
<organism evidence="1 2">
    <name type="scientific">Sulfobacillus thermosulfidooxidans (strain DSM 9293 / VKM B-1269 / AT-1)</name>
    <dbReference type="NCBI Taxonomy" id="929705"/>
    <lineage>
        <taxon>Bacteria</taxon>
        <taxon>Bacillati</taxon>
        <taxon>Bacillota</taxon>
        <taxon>Clostridia</taxon>
        <taxon>Eubacteriales</taxon>
        <taxon>Clostridiales Family XVII. Incertae Sedis</taxon>
        <taxon>Sulfobacillus</taxon>
    </lineage>
</organism>
<name>A0A1W1WPL5_SULTA</name>
<dbReference type="EMBL" id="FWWY01000002">
    <property type="protein sequence ID" value="SMC08155.1"/>
    <property type="molecule type" value="Genomic_DNA"/>
</dbReference>
<sequence>MKTYHGMRLENGVALVQIEDHENGHITYRSSRNEDHPEFDWGYNGMGPYYLAQFLVQDAMPFQDISQHALLALDHVIAHWTDGWTVTSDDIARIVMSA</sequence>
<proteinExistence type="predicted"/>
<dbReference type="RefSeq" id="WP_084662215.1">
    <property type="nucleotide sequence ID" value="NZ_FWWY01000002.1"/>
</dbReference>
<dbReference type="InterPro" id="IPR046164">
    <property type="entry name" value="DUF6166"/>
</dbReference>
<dbReference type="AlphaFoldDB" id="A0A1W1WPL5"/>
<keyword evidence="2" id="KW-1185">Reference proteome</keyword>
<protein>
    <submittedName>
        <fullName evidence="1">Uncharacterized protein</fullName>
    </submittedName>
</protein>
<dbReference type="Proteomes" id="UP000192660">
    <property type="component" value="Unassembled WGS sequence"/>
</dbReference>
<evidence type="ECO:0000313" key="2">
    <source>
        <dbReference type="Proteomes" id="UP000192660"/>
    </source>
</evidence>
<evidence type="ECO:0000313" key="1">
    <source>
        <dbReference type="EMBL" id="SMC08155.1"/>
    </source>
</evidence>
<accession>A0A1W1WPL5</accession>
<gene>
    <name evidence="1" type="ORF">SAMN00768000_3693</name>
</gene>
<dbReference type="OrthoDB" id="7855040at2"/>